<proteinExistence type="predicted"/>
<dbReference type="EMBL" id="GBRH01195973">
    <property type="protein sequence ID" value="JAE01923.1"/>
    <property type="molecule type" value="Transcribed_RNA"/>
</dbReference>
<organism evidence="1">
    <name type="scientific">Arundo donax</name>
    <name type="common">Giant reed</name>
    <name type="synonym">Donax arundinaceus</name>
    <dbReference type="NCBI Taxonomy" id="35708"/>
    <lineage>
        <taxon>Eukaryota</taxon>
        <taxon>Viridiplantae</taxon>
        <taxon>Streptophyta</taxon>
        <taxon>Embryophyta</taxon>
        <taxon>Tracheophyta</taxon>
        <taxon>Spermatophyta</taxon>
        <taxon>Magnoliopsida</taxon>
        <taxon>Liliopsida</taxon>
        <taxon>Poales</taxon>
        <taxon>Poaceae</taxon>
        <taxon>PACMAD clade</taxon>
        <taxon>Arundinoideae</taxon>
        <taxon>Arundineae</taxon>
        <taxon>Arundo</taxon>
    </lineage>
</organism>
<name>A0A0A9F0U7_ARUDO</name>
<reference evidence="1" key="2">
    <citation type="journal article" date="2015" name="Data Brief">
        <title>Shoot transcriptome of the giant reed, Arundo donax.</title>
        <authorList>
            <person name="Barrero R.A."/>
            <person name="Guerrero F.D."/>
            <person name="Moolhuijzen P."/>
            <person name="Goolsby J.A."/>
            <person name="Tidwell J."/>
            <person name="Bellgard S.E."/>
            <person name="Bellgard M.I."/>
        </authorList>
    </citation>
    <scope>NUCLEOTIDE SEQUENCE</scope>
    <source>
        <tissue evidence="1">Shoot tissue taken approximately 20 cm above the soil surface</tissue>
    </source>
</reference>
<sequence>MLYAMASLPVCTSGQRSLIAMPRPDALTMLPVCLLGYLRGM</sequence>
<accession>A0A0A9F0U7</accession>
<dbReference type="AlphaFoldDB" id="A0A0A9F0U7"/>
<protein>
    <submittedName>
        <fullName evidence="1">Uncharacterized protein</fullName>
    </submittedName>
</protein>
<reference evidence="1" key="1">
    <citation type="submission" date="2014-09" db="EMBL/GenBank/DDBJ databases">
        <authorList>
            <person name="Magalhaes I.L.F."/>
            <person name="Oliveira U."/>
            <person name="Santos F.R."/>
            <person name="Vidigal T.H.D.A."/>
            <person name="Brescovit A.D."/>
            <person name="Santos A.J."/>
        </authorList>
    </citation>
    <scope>NUCLEOTIDE SEQUENCE</scope>
    <source>
        <tissue evidence="1">Shoot tissue taken approximately 20 cm above the soil surface</tissue>
    </source>
</reference>
<evidence type="ECO:0000313" key="1">
    <source>
        <dbReference type="EMBL" id="JAE01923.1"/>
    </source>
</evidence>